<dbReference type="Proteomes" id="UP001434883">
    <property type="component" value="Unassembled WGS sequence"/>
</dbReference>
<evidence type="ECO:0000259" key="1">
    <source>
        <dbReference type="Pfam" id="PF08416"/>
    </source>
</evidence>
<dbReference type="InterPro" id="IPR013625">
    <property type="entry name" value="PTB"/>
</dbReference>
<dbReference type="InterPro" id="IPR039801">
    <property type="entry name" value="EPS8-like"/>
</dbReference>
<reference evidence="3 4" key="1">
    <citation type="submission" date="2021-06" db="EMBL/GenBank/DDBJ databases">
        <authorList>
            <person name="Palmer J.M."/>
        </authorList>
    </citation>
    <scope>NUCLEOTIDE SEQUENCE [LARGE SCALE GENOMIC DNA]</scope>
    <source>
        <strain evidence="3 4">XC_2019</strain>
        <tissue evidence="3">Muscle</tissue>
    </source>
</reference>
<protein>
    <submittedName>
        <fullName evidence="3">Uncharacterized protein</fullName>
    </submittedName>
</protein>
<dbReference type="SUPFAM" id="SSF50044">
    <property type="entry name" value="SH3-domain"/>
    <property type="match status" value="1"/>
</dbReference>
<dbReference type="Gene3D" id="2.30.29.30">
    <property type="entry name" value="Pleckstrin-homology domain (PH domain)/Phosphotyrosine-binding domain (PTB)"/>
    <property type="match status" value="1"/>
</dbReference>
<evidence type="ECO:0000313" key="4">
    <source>
        <dbReference type="Proteomes" id="UP001434883"/>
    </source>
</evidence>
<dbReference type="InterPro" id="IPR055093">
    <property type="entry name" value="EPS8_2nd"/>
</dbReference>
<dbReference type="PANTHER" id="PTHR12287">
    <property type="entry name" value="EPIDERMAL GROWTH FACTOR RECEPTOR KINASE SUBSTRATE EPS8-RELATED PROTEIN"/>
    <property type="match status" value="1"/>
</dbReference>
<feature type="domain" description="EPS8 spectrin-like" evidence="2">
    <location>
        <begin position="179"/>
        <end position="223"/>
    </location>
</feature>
<dbReference type="Pfam" id="PF08416">
    <property type="entry name" value="PTB"/>
    <property type="match status" value="1"/>
</dbReference>
<evidence type="ECO:0000313" key="3">
    <source>
        <dbReference type="EMBL" id="MEQ2199612.1"/>
    </source>
</evidence>
<dbReference type="SUPFAM" id="SSF50729">
    <property type="entry name" value="PH domain-like"/>
    <property type="match status" value="1"/>
</dbReference>
<dbReference type="InterPro" id="IPR011993">
    <property type="entry name" value="PH-like_dom_sf"/>
</dbReference>
<dbReference type="InterPro" id="IPR036028">
    <property type="entry name" value="SH3-like_dom_sf"/>
</dbReference>
<organism evidence="3 4">
    <name type="scientific">Xenoophorus captivus</name>
    <dbReference type="NCBI Taxonomy" id="1517983"/>
    <lineage>
        <taxon>Eukaryota</taxon>
        <taxon>Metazoa</taxon>
        <taxon>Chordata</taxon>
        <taxon>Craniata</taxon>
        <taxon>Vertebrata</taxon>
        <taxon>Euteleostomi</taxon>
        <taxon>Actinopterygii</taxon>
        <taxon>Neopterygii</taxon>
        <taxon>Teleostei</taxon>
        <taxon>Neoteleostei</taxon>
        <taxon>Acanthomorphata</taxon>
        <taxon>Ovalentaria</taxon>
        <taxon>Atherinomorphae</taxon>
        <taxon>Cyprinodontiformes</taxon>
        <taxon>Goodeidae</taxon>
        <taxon>Xenoophorus</taxon>
    </lineage>
</organism>
<feature type="domain" description="PTB" evidence="1">
    <location>
        <begin position="1"/>
        <end position="100"/>
    </location>
</feature>
<name>A0ABV0QW99_9TELE</name>
<gene>
    <name evidence="3" type="ORF">XENOCAPTIV_005305</name>
</gene>
<evidence type="ECO:0000259" key="2">
    <source>
        <dbReference type="Pfam" id="PF22975"/>
    </source>
</evidence>
<keyword evidence="4" id="KW-1185">Reference proteome</keyword>
<comment type="caution">
    <text evidence="3">The sequence shown here is derived from an EMBL/GenBank/DDBJ whole genome shotgun (WGS) entry which is preliminary data.</text>
</comment>
<feature type="non-terminal residue" evidence="3">
    <location>
        <position position="1"/>
    </location>
</feature>
<dbReference type="PANTHER" id="PTHR12287:SF24">
    <property type="entry name" value="EPIDERMAL GROWTH FACTOR RECEPTOR KINASE SUBSTRATE 8-LIKE PROTEIN 1 ISOFORM X1"/>
    <property type="match status" value="1"/>
</dbReference>
<sequence>HLLTFSLQEGDVQGVEEAQARLSFLAENKKLWSQKMFLDIGSNSISLRDVQSQDELEQYSFKDIFRCDAIDTEKHFPSLLLLVCQRPNQKKPDIQVPKSKEMMYDPYDIPSPPLAFAPNPPPVNPPPYPGLKDDLLAEKTHPPPEEEFIDIFQKYVICRCRSNDTVFVHGMQMVKTTGGPTFGATVSSPAMTSSAVSLLQDTLNEEEKGLWTSLGPNWTLHRSVAANTSVGPSAEAERLYMCSYNFIARNNSELSVQQGETLEVKLQADKHGTLHKY</sequence>
<accession>A0ABV0QW99</accession>
<proteinExistence type="predicted"/>
<dbReference type="Pfam" id="PF22975">
    <property type="entry name" value="EPS8_2nd"/>
    <property type="match status" value="1"/>
</dbReference>
<dbReference type="EMBL" id="JAHRIN010025365">
    <property type="protein sequence ID" value="MEQ2199612.1"/>
    <property type="molecule type" value="Genomic_DNA"/>
</dbReference>